<keyword evidence="1" id="KW-0812">Transmembrane</keyword>
<evidence type="ECO:0000313" key="3">
    <source>
        <dbReference type="Proteomes" id="UP000076580"/>
    </source>
</evidence>
<feature type="transmembrane region" description="Helical" evidence="1">
    <location>
        <begin position="130"/>
        <end position="148"/>
    </location>
</feature>
<dbReference type="InParanoid" id="A0A151GT46"/>
<keyword evidence="1" id="KW-0472">Membrane</keyword>
<organism evidence="2 3">
    <name type="scientific">Drechmeria coniospora</name>
    <name type="common">Nematophagous fungus</name>
    <name type="synonym">Meria coniospora</name>
    <dbReference type="NCBI Taxonomy" id="98403"/>
    <lineage>
        <taxon>Eukaryota</taxon>
        <taxon>Fungi</taxon>
        <taxon>Dikarya</taxon>
        <taxon>Ascomycota</taxon>
        <taxon>Pezizomycotina</taxon>
        <taxon>Sordariomycetes</taxon>
        <taxon>Hypocreomycetidae</taxon>
        <taxon>Hypocreales</taxon>
        <taxon>Ophiocordycipitaceae</taxon>
        <taxon>Drechmeria</taxon>
    </lineage>
</organism>
<protein>
    <submittedName>
        <fullName evidence="2">MFS transporter</fullName>
    </submittedName>
</protein>
<dbReference type="RefSeq" id="XP_040659593.1">
    <property type="nucleotide sequence ID" value="XM_040798710.1"/>
</dbReference>
<comment type="caution">
    <text evidence="2">The sequence shown here is derived from an EMBL/GenBank/DDBJ whole genome shotgun (WGS) entry which is preliminary data.</text>
</comment>
<dbReference type="PANTHER" id="PTHR36854">
    <property type="entry name" value="CHROMOSOME 9, WHOLE GENOME SHOTGUN SEQUENCE"/>
    <property type="match status" value="1"/>
</dbReference>
<reference evidence="2 3" key="1">
    <citation type="journal article" date="2016" name="Sci. Rep.">
        <title>Insights into Adaptations to a Near-Obligate Nematode Endoparasitic Lifestyle from the Finished Genome of Drechmeria coniospora.</title>
        <authorList>
            <person name="Zhang L."/>
            <person name="Zhou Z."/>
            <person name="Guo Q."/>
            <person name="Fokkens L."/>
            <person name="Miskei M."/>
            <person name="Pocsi I."/>
            <person name="Zhang W."/>
            <person name="Chen M."/>
            <person name="Wang L."/>
            <person name="Sun Y."/>
            <person name="Donzelli B.G."/>
            <person name="Gibson D.M."/>
            <person name="Nelson D.R."/>
            <person name="Luo J.G."/>
            <person name="Rep M."/>
            <person name="Liu H."/>
            <person name="Yang S."/>
            <person name="Wang J."/>
            <person name="Krasnoff S.B."/>
            <person name="Xu Y."/>
            <person name="Molnar I."/>
            <person name="Lin M."/>
        </authorList>
    </citation>
    <scope>NUCLEOTIDE SEQUENCE [LARGE SCALE GENOMIC DNA]</scope>
    <source>
        <strain evidence="2 3">ARSEF 6962</strain>
    </source>
</reference>
<name>A0A151GT46_DRECN</name>
<keyword evidence="3" id="KW-1185">Reference proteome</keyword>
<dbReference type="EMBL" id="LAYC01000001">
    <property type="protein sequence ID" value="KYK60241.1"/>
    <property type="molecule type" value="Genomic_DNA"/>
</dbReference>
<sequence>MAGETLFRRLDPPSFASHFNSIVMPRILLLLLAIAALVALASAGPAGHASVLRRSPSFDSSVRHHHPRSLLFDGGASSDDDNNYRRSASASCSECTKAFCLSQGIGFCKDAKDENVVTMCFQRDSNKDKIIVWGFILGTVGLLGWTAFKRVVEWRDGRGISRQDINYTPMVHGQ</sequence>
<dbReference type="GeneID" id="63714021"/>
<keyword evidence="1" id="KW-1133">Transmembrane helix</keyword>
<dbReference type="AlphaFoldDB" id="A0A151GT46"/>
<gene>
    <name evidence="2" type="ORF">DCS_01378</name>
</gene>
<evidence type="ECO:0000313" key="2">
    <source>
        <dbReference type="EMBL" id="KYK60241.1"/>
    </source>
</evidence>
<dbReference type="PANTHER" id="PTHR36854:SF1">
    <property type="entry name" value="TRANSMEMBRANE PROTEIN"/>
    <property type="match status" value="1"/>
</dbReference>
<accession>A0A151GT46</accession>
<evidence type="ECO:0000256" key="1">
    <source>
        <dbReference type="SAM" id="Phobius"/>
    </source>
</evidence>
<dbReference type="Proteomes" id="UP000076580">
    <property type="component" value="Chromosome 01"/>
</dbReference>
<proteinExistence type="predicted"/>